<keyword evidence="7 10" id="KW-1133">Transmembrane helix</keyword>
<dbReference type="RefSeq" id="XP_072555283.1">
    <property type="nucleotide sequence ID" value="XM_072699182.1"/>
</dbReference>
<dbReference type="InterPro" id="IPR003205">
    <property type="entry name" value="Cyt_c_oxidase_su8"/>
</dbReference>
<name>A0A3B3RR10_9TELE</name>
<comment type="subcellular location">
    <subcellularLocation>
        <location evidence="1">Mitochondrion inner membrane</location>
        <topology evidence="1">Single-pass membrane protein</topology>
    </subcellularLocation>
</comment>
<dbReference type="GO" id="GO:0045277">
    <property type="term" value="C:respiratory chain complex IV"/>
    <property type="evidence" value="ECO:0007669"/>
    <property type="project" value="InterPro"/>
</dbReference>
<evidence type="ECO:0000256" key="5">
    <source>
        <dbReference type="ARBA" id="ARBA00022792"/>
    </source>
</evidence>
<dbReference type="GeneTree" id="ENSGT01150000289884"/>
<evidence type="ECO:0000256" key="4">
    <source>
        <dbReference type="ARBA" id="ARBA00022692"/>
    </source>
</evidence>
<dbReference type="InterPro" id="IPR036548">
    <property type="entry name" value="Cyt_c_oxidase_su8_sf"/>
</dbReference>
<feature type="transmembrane region" description="Helical" evidence="10">
    <location>
        <begin position="45"/>
        <end position="63"/>
    </location>
</feature>
<protein>
    <submittedName>
        <fullName evidence="11">Si:dkey-85n7.8</fullName>
    </submittedName>
</protein>
<proteinExistence type="inferred from homology"/>
<dbReference type="RefSeq" id="XP_072555284.1">
    <property type="nucleotide sequence ID" value="XM_072699183.1"/>
</dbReference>
<dbReference type="GO" id="GO:0006123">
    <property type="term" value="P:mitochondrial electron transport, cytochrome c to oxygen"/>
    <property type="evidence" value="ECO:0007669"/>
    <property type="project" value="InterPro"/>
</dbReference>
<evidence type="ECO:0000256" key="1">
    <source>
        <dbReference type="ARBA" id="ARBA00004434"/>
    </source>
</evidence>
<keyword evidence="9 10" id="KW-0472">Membrane</keyword>
<evidence type="ECO:0000313" key="12">
    <source>
        <dbReference type="Proteomes" id="UP000261540"/>
    </source>
</evidence>
<keyword evidence="12" id="KW-1185">Reference proteome</keyword>
<dbReference type="Gene3D" id="4.10.81.10">
    <property type="entry name" value="Cytochrome c oxidase, subunit 8"/>
    <property type="match status" value="1"/>
</dbReference>
<dbReference type="Pfam" id="PF02285">
    <property type="entry name" value="COX8"/>
    <property type="match status" value="1"/>
</dbReference>
<comment type="similarity">
    <text evidence="3">Belongs to the cytochrome c oxidase VIII family.</text>
</comment>
<dbReference type="STRING" id="1676925.ENSPKIP00000020723"/>
<dbReference type="GO" id="GO:0005743">
    <property type="term" value="C:mitochondrial inner membrane"/>
    <property type="evidence" value="ECO:0007669"/>
    <property type="project" value="UniProtKB-SubCell"/>
</dbReference>
<dbReference type="Proteomes" id="UP000261540">
    <property type="component" value="Unplaced"/>
</dbReference>
<dbReference type="UniPathway" id="UPA00705"/>
<evidence type="ECO:0000256" key="3">
    <source>
        <dbReference type="ARBA" id="ARBA00010117"/>
    </source>
</evidence>
<keyword evidence="8" id="KW-0496">Mitochondrion</keyword>
<evidence type="ECO:0000256" key="6">
    <source>
        <dbReference type="ARBA" id="ARBA00022946"/>
    </source>
</evidence>
<organism evidence="11 12">
    <name type="scientific">Paramormyrops kingsleyae</name>
    <dbReference type="NCBI Taxonomy" id="1676925"/>
    <lineage>
        <taxon>Eukaryota</taxon>
        <taxon>Metazoa</taxon>
        <taxon>Chordata</taxon>
        <taxon>Craniata</taxon>
        <taxon>Vertebrata</taxon>
        <taxon>Euteleostomi</taxon>
        <taxon>Actinopterygii</taxon>
        <taxon>Neopterygii</taxon>
        <taxon>Teleostei</taxon>
        <taxon>Osteoglossocephala</taxon>
        <taxon>Osteoglossomorpha</taxon>
        <taxon>Osteoglossiformes</taxon>
        <taxon>Mormyridae</taxon>
        <taxon>Paramormyrops</taxon>
    </lineage>
</organism>
<comment type="pathway">
    <text evidence="2">Energy metabolism; oxidative phosphorylation.</text>
</comment>
<reference evidence="11" key="1">
    <citation type="submission" date="2025-08" db="UniProtKB">
        <authorList>
            <consortium name="Ensembl"/>
        </authorList>
    </citation>
    <scope>IDENTIFICATION</scope>
</reference>
<evidence type="ECO:0000256" key="9">
    <source>
        <dbReference type="ARBA" id="ARBA00023136"/>
    </source>
</evidence>
<evidence type="ECO:0000256" key="7">
    <source>
        <dbReference type="ARBA" id="ARBA00022989"/>
    </source>
</evidence>
<accession>A0A3B3RR10</accession>
<keyword evidence="5" id="KW-0999">Mitochondrion inner membrane</keyword>
<keyword evidence="6" id="KW-0809">Transit peptide</keyword>
<reference evidence="11" key="2">
    <citation type="submission" date="2025-09" db="UniProtKB">
        <authorList>
            <consortium name="Ensembl"/>
        </authorList>
    </citation>
    <scope>IDENTIFICATION</scope>
</reference>
<dbReference type="PANTHER" id="PTHR16717:SF7">
    <property type="entry name" value="CYTOCHROME C OXIDASE SUBUNIT 8A, MITOCHONDRIAL-LIKE"/>
    <property type="match status" value="1"/>
</dbReference>
<keyword evidence="4 10" id="KW-0812">Transmembrane</keyword>
<dbReference type="PANTHER" id="PTHR16717">
    <property type="entry name" value="CYTOCHROME C OXIDASE POLYPEPTIDE VIII"/>
    <property type="match status" value="1"/>
</dbReference>
<dbReference type="SUPFAM" id="SSF81431">
    <property type="entry name" value="Mitochondrial cytochrome c oxidase subunit VIIIb (aka IX)"/>
    <property type="match status" value="1"/>
</dbReference>
<sequence length="77" mass="8699">MLPVLRGVMRTRMSQGRAWVLLWNQRSSLHSKPPKEPIGPGKTCFALSVFGAALLAPAGWIVYHIPEYRKRPHLPPK</sequence>
<evidence type="ECO:0000256" key="8">
    <source>
        <dbReference type="ARBA" id="ARBA00023128"/>
    </source>
</evidence>
<evidence type="ECO:0000256" key="2">
    <source>
        <dbReference type="ARBA" id="ARBA00004673"/>
    </source>
</evidence>
<dbReference type="Ensembl" id="ENSPKIT00000001344.1">
    <property type="protein sequence ID" value="ENSPKIP00000020723.1"/>
    <property type="gene ID" value="ENSPKIG00000005392.1"/>
</dbReference>
<dbReference type="AlphaFoldDB" id="A0A3B3RR10"/>
<evidence type="ECO:0000313" key="11">
    <source>
        <dbReference type="Ensembl" id="ENSPKIP00000020723.1"/>
    </source>
</evidence>
<evidence type="ECO:0000256" key="10">
    <source>
        <dbReference type="SAM" id="Phobius"/>
    </source>
</evidence>
<dbReference type="GeneID" id="140578403"/>